<dbReference type="GO" id="GO:0003735">
    <property type="term" value="F:structural constituent of ribosome"/>
    <property type="evidence" value="ECO:0007669"/>
    <property type="project" value="InterPro"/>
</dbReference>
<evidence type="ECO:0000256" key="5">
    <source>
        <dbReference type="ARBA" id="ARBA00042623"/>
    </source>
</evidence>
<dbReference type="InterPro" id="IPR020574">
    <property type="entry name" value="Ribosomal_uS9_CS"/>
</dbReference>
<dbReference type="GO" id="GO:0005763">
    <property type="term" value="C:mitochondrial small ribosomal subunit"/>
    <property type="evidence" value="ECO:0007669"/>
    <property type="project" value="TreeGrafter"/>
</dbReference>
<evidence type="ECO:0000313" key="7">
    <source>
        <dbReference type="EMBL" id="QIW96184.1"/>
    </source>
</evidence>
<dbReference type="FunFam" id="3.30.230.10:FF:000001">
    <property type="entry name" value="30S ribosomal protein S9"/>
    <property type="match status" value="1"/>
</dbReference>
<dbReference type="GO" id="GO:0006412">
    <property type="term" value="P:translation"/>
    <property type="evidence" value="ECO:0007669"/>
    <property type="project" value="InterPro"/>
</dbReference>
<proteinExistence type="inferred from homology"/>
<evidence type="ECO:0000313" key="8">
    <source>
        <dbReference type="Proteomes" id="UP000503462"/>
    </source>
</evidence>
<accession>A0A6H0XNH0</accession>
<dbReference type="InterPro" id="IPR014721">
    <property type="entry name" value="Ribsml_uS5_D2-typ_fold_subgr"/>
</dbReference>
<gene>
    <name evidence="7" type="ORF">AMS68_001702</name>
</gene>
<dbReference type="PROSITE" id="PS00360">
    <property type="entry name" value="RIBOSOMAL_S9"/>
    <property type="match status" value="1"/>
</dbReference>
<dbReference type="EMBL" id="CP051139">
    <property type="protein sequence ID" value="QIW96184.1"/>
    <property type="molecule type" value="Genomic_DNA"/>
</dbReference>
<sequence>MEAPLLRTSCKRALAARTASVAKPGCRQQQRRWLATPTDTQEPIRAAAPIRFNSDRNQFARRNADVDERGRSHRLLERVRVVPASPSYFTATPQYTDDLLHLTALLRKYQHIPVCAPGQAPQIAWKTYDQYTSEISEVVKQTRFSRLVGLIKRLNSIHPPLVPADVAQALLKFRRTLQPFMNKPNPVVVDKWGRARAVGKRKSSRAQCFVVEGDGQVLINGQSLTEYFGRVHDRESVVWALKATQRMDKYNIWAVVRGGGTTGQAEALMLGVARALLVHEPDLKPALRRAGVVTRDPRRVERKKPGHIKARKMPTWVKR</sequence>
<dbReference type="InterPro" id="IPR023035">
    <property type="entry name" value="Ribosomal_uS9_bac/plastid"/>
</dbReference>
<dbReference type="InterPro" id="IPR020568">
    <property type="entry name" value="Ribosomal_Su5_D2-typ_SF"/>
</dbReference>
<evidence type="ECO:0000256" key="2">
    <source>
        <dbReference type="ARBA" id="ARBA00022980"/>
    </source>
</evidence>
<dbReference type="OrthoDB" id="10254627at2759"/>
<organism evidence="7 8">
    <name type="scientific">Peltaster fructicola</name>
    <dbReference type="NCBI Taxonomy" id="286661"/>
    <lineage>
        <taxon>Eukaryota</taxon>
        <taxon>Fungi</taxon>
        <taxon>Dikarya</taxon>
        <taxon>Ascomycota</taxon>
        <taxon>Pezizomycotina</taxon>
        <taxon>Dothideomycetes</taxon>
        <taxon>Dothideomycetes incertae sedis</taxon>
        <taxon>Peltaster</taxon>
    </lineage>
</organism>
<keyword evidence="3 6" id="KW-0687">Ribonucleoprotein</keyword>
<dbReference type="InterPro" id="IPR000754">
    <property type="entry name" value="Ribosomal_uS9"/>
</dbReference>
<keyword evidence="2 6" id="KW-0689">Ribosomal protein</keyword>
<dbReference type="SUPFAM" id="SSF54211">
    <property type="entry name" value="Ribosomal protein S5 domain 2-like"/>
    <property type="match status" value="1"/>
</dbReference>
<keyword evidence="8" id="KW-1185">Reference proteome</keyword>
<evidence type="ECO:0000256" key="1">
    <source>
        <dbReference type="ARBA" id="ARBA00005251"/>
    </source>
</evidence>
<dbReference type="AlphaFoldDB" id="A0A6H0XNH0"/>
<evidence type="ECO:0000256" key="3">
    <source>
        <dbReference type="ARBA" id="ARBA00023274"/>
    </source>
</evidence>
<dbReference type="GO" id="GO:0003723">
    <property type="term" value="F:RNA binding"/>
    <property type="evidence" value="ECO:0007669"/>
    <property type="project" value="TreeGrafter"/>
</dbReference>
<evidence type="ECO:0000256" key="4">
    <source>
        <dbReference type="ARBA" id="ARBA00039318"/>
    </source>
</evidence>
<dbReference type="Pfam" id="PF00380">
    <property type="entry name" value="Ribosomal_S9"/>
    <property type="match status" value="1"/>
</dbReference>
<comment type="similarity">
    <text evidence="1 6">Belongs to the universal ribosomal protein uS9 family.</text>
</comment>
<dbReference type="PANTHER" id="PTHR21569">
    <property type="entry name" value="RIBOSOMAL PROTEIN S9"/>
    <property type="match status" value="1"/>
</dbReference>
<dbReference type="Proteomes" id="UP000503462">
    <property type="component" value="Chromosome 1"/>
</dbReference>
<protein>
    <recommendedName>
        <fullName evidence="4">Small ribosomal subunit protein uS9m</fullName>
    </recommendedName>
    <alternativeName>
        <fullName evidence="5">37S ribosomal protein S9, mitochondrial</fullName>
    </alternativeName>
</protein>
<dbReference type="NCBIfam" id="NF001099">
    <property type="entry name" value="PRK00132.1"/>
    <property type="match status" value="1"/>
</dbReference>
<evidence type="ECO:0000256" key="6">
    <source>
        <dbReference type="RuleBase" id="RU003815"/>
    </source>
</evidence>
<dbReference type="Gene3D" id="3.30.230.10">
    <property type="match status" value="1"/>
</dbReference>
<dbReference type="PANTHER" id="PTHR21569:SF1">
    <property type="entry name" value="SMALL RIBOSOMAL SUBUNIT PROTEIN US9M"/>
    <property type="match status" value="1"/>
</dbReference>
<name>A0A6H0XNH0_9PEZI</name>
<reference evidence="7 8" key="1">
    <citation type="journal article" date="2016" name="Sci. Rep.">
        <title>Peltaster fructicola genome reveals evolution from an invasive phytopathogen to an ectophytic parasite.</title>
        <authorList>
            <person name="Xu C."/>
            <person name="Chen H."/>
            <person name="Gleason M.L."/>
            <person name="Xu J.R."/>
            <person name="Liu H."/>
            <person name="Zhang R."/>
            <person name="Sun G."/>
        </authorList>
    </citation>
    <scope>NUCLEOTIDE SEQUENCE [LARGE SCALE GENOMIC DNA]</scope>
    <source>
        <strain evidence="7 8">LNHT1506</strain>
    </source>
</reference>